<evidence type="ECO:0000256" key="1">
    <source>
        <dbReference type="SAM" id="MobiDB-lite"/>
    </source>
</evidence>
<keyword evidence="3" id="KW-1185">Reference proteome</keyword>
<reference evidence="2 3" key="1">
    <citation type="submission" date="2019-02" db="EMBL/GenBank/DDBJ databases">
        <title>Genome sequencing of the rare red list fungi Phellinidium pouzarii.</title>
        <authorList>
            <person name="Buettner E."/>
            <person name="Kellner H."/>
        </authorList>
    </citation>
    <scope>NUCLEOTIDE SEQUENCE [LARGE SCALE GENOMIC DNA]</scope>
    <source>
        <strain evidence="2 3">DSM 108285</strain>
    </source>
</reference>
<dbReference type="OrthoDB" id="10677128at2759"/>
<name>A0A4S4LHQ7_9AGAM</name>
<proteinExistence type="predicted"/>
<feature type="compositionally biased region" description="Low complexity" evidence="1">
    <location>
        <begin position="368"/>
        <end position="384"/>
    </location>
</feature>
<evidence type="ECO:0000313" key="2">
    <source>
        <dbReference type="EMBL" id="THH11439.1"/>
    </source>
</evidence>
<comment type="caution">
    <text evidence="2">The sequence shown here is derived from an EMBL/GenBank/DDBJ whole genome shotgun (WGS) entry which is preliminary data.</text>
</comment>
<feature type="compositionally biased region" description="Polar residues" evidence="1">
    <location>
        <begin position="354"/>
        <end position="367"/>
    </location>
</feature>
<feature type="region of interest" description="Disordered" evidence="1">
    <location>
        <begin position="307"/>
        <end position="405"/>
    </location>
</feature>
<organism evidence="2 3">
    <name type="scientific">Phellinidium pouzarii</name>
    <dbReference type="NCBI Taxonomy" id="167371"/>
    <lineage>
        <taxon>Eukaryota</taxon>
        <taxon>Fungi</taxon>
        <taxon>Dikarya</taxon>
        <taxon>Basidiomycota</taxon>
        <taxon>Agaricomycotina</taxon>
        <taxon>Agaricomycetes</taxon>
        <taxon>Hymenochaetales</taxon>
        <taxon>Hymenochaetaceae</taxon>
        <taxon>Phellinidium</taxon>
    </lineage>
</organism>
<evidence type="ECO:0000313" key="3">
    <source>
        <dbReference type="Proteomes" id="UP000308199"/>
    </source>
</evidence>
<sequence>MQRAHSKHSCPSTAPPSTTPELTRFPSWMANSADPFRTDYFSPSLPSAMNVVNRNAARLAARPVSISTISLKPLQQADSNDGASGTTTERTAKHEILQESMPSDDRVAHKTNDYSDADMHNPSLLCAFDTLLISEAAAAPMFPPGDDLNLNVLASFPEPPTHIPTRRRSYRPRPITLDGTEFSFPFRTFERLHKDKSFVGLRSLKIPTTPFNPFGEASESALGARASETGSTDEDVSNERGSVEDEEIIVSALSEEPISPVTVDSETFRSRNNIPERARLKRPLSVRLTSLHMPSFHYSLMDLQHRFSSSRGPSRSERSVPSRAPTSGSEYSQTSSLLEVSDAPSESPAKITEITLTLHSKTRSTQEAISPAMPIQAPPAQAEVAAEDEESPRPSRRNSVNKKVIGTLRKIAHTVKKVASS</sequence>
<feature type="region of interest" description="Disordered" evidence="1">
    <location>
        <begin position="215"/>
        <end position="243"/>
    </location>
</feature>
<dbReference type="EMBL" id="SGPK01000014">
    <property type="protein sequence ID" value="THH11439.1"/>
    <property type="molecule type" value="Genomic_DNA"/>
</dbReference>
<gene>
    <name evidence="2" type="ORF">EW145_g673</name>
</gene>
<feature type="compositionally biased region" description="Polar residues" evidence="1">
    <location>
        <begin position="326"/>
        <end position="338"/>
    </location>
</feature>
<accession>A0A4S4LHQ7</accession>
<protein>
    <submittedName>
        <fullName evidence="2">Uncharacterized protein</fullName>
    </submittedName>
</protein>
<feature type="region of interest" description="Disordered" evidence="1">
    <location>
        <begin position="1"/>
        <end position="25"/>
    </location>
</feature>
<dbReference type="Proteomes" id="UP000308199">
    <property type="component" value="Unassembled WGS sequence"/>
</dbReference>
<dbReference type="AlphaFoldDB" id="A0A4S4LHQ7"/>